<dbReference type="GO" id="GO:0005262">
    <property type="term" value="F:calcium channel activity"/>
    <property type="evidence" value="ECO:0007669"/>
    <property type="project" value="TreeGrafter"/>
</dbReference>
<comment type="caution">
    <text evidence="7">The sequence shown here is derived from an EMBL/GenBank/DDBJ whole genome shotgun (WGS) entry which is preliminary data.</text>
</comment>
<organism evidence="7 8">
    <name type="scientific">Portunus trituberculatus</name>
    <name type="common">Swimming crab</name>
    <name type="synonym">Neptunus trituberculatus</name>
    <dbReference type="NCBI Taxonomy" id="210409"/>
    <lineage>
        <taxon>Eukaryota</taxon>
        <taxon>Metazoa</taxon>
        <taxon>Ecdysozoa</taxon>
        <taxon>Arthropoda</taxon>
        <taxon>Crustacea</taxon>
        <taxon>Multicrustacea</taxon>
        <taxon>Malacostraca</taxon>
        <taxon>Eumalacostraca</taxon>
        <taxon>Eucarida</taxon>
        <taxon>Decapoda</taxon>
        <taxon>Pleocyemata</taxon>
        <taxon>Brachyura</taxon>
        <taxon>Eubrachyura</taxon>
        <taxon>Portunoidea</taxon>
        <taxon>Portunidae</taxon>
        <taxon>Portuninae</taxon>
        <taxon>Portunus</taxon>
    </lineage>
</organism>
<evidence type="ECO:0000256" key="3">
    <source>
        <dbReference type="ARBA" id="ARBA00022692"/>
    </source>
</evidence>
<dbReference type="PANTHER" id="PTHR10877:SF150">
    <property type="entry name" value="REJ DOMAIN-CONTAINING PROTEIN"/>
    <property type="match status" value="1"/>
</dbReference>
<dbReference type="Pfam" id="PF20519">
    <property type="entry name" value="Polycystin_dom"/>
    <property type="match status" value="1"/>
</dbReference>
<accession>A0A5B7EME2</accession>
<feature type="domain" description="Polycystin" evidence="6">
    <location>
        <begin position="19"/>
        <end position="98"/>
    </location>
</feature>
<evidence type="ECO:0000256" key="5">
    <source>
        <dbReference type="ARBA" id="ARBA00023136"/>
    </source>
</evidence>
<protein>
    <submittedName>
        <fullName evidence="7">Polycystic kidney disease protein 1-like 2</fullName>
    </submittedName>
</protein>
<dbReference type="GO" id="GO:0050982">
    <property type="term" value="P:detection of mechanical stimulus"/>
    <property type="evidence" value="ECO:0007669"/>
    <property type="project" value="TreeGrafter"/>
</dbReference>
<dbReference type="Proteomes" id="UP000324222">
    <property type="component" value="Unassembled WGS sequence"/>
</dbReference>
<dbReference type="InterPro" id="IPR051223">
    <property type="entry name" value="Polycystin"/>
</dbReference>
<reference evidence="7 8" key="1">
    <citation type="submission" date="2019-05" db="EMBL/GenBank/DDBJ databases">
        <title>Another draft genome of Portunus trituberculatus and its Hox gene families provides insights of decapod evolution.</title>
        <authorList>
            <person name="Jeong J.-H."/>
            <person name="Song I."/>
            <person name="Kim S."/>
            <person name="Choi T."/>
            <person name="Kim D."/>
            <person name="Ryu S."/>
            <person name="Kim W."/>
        </authorList>
    </citation>
    <scope>NUCLEOTIDE SEQUENCE [LARGE SCALE GENOMIC DNA]</scope>
    <source>
        <tissue evidence="7">Muscle</tissue>
    </source>
</reference>
<dbReference type="GO" id="GO:0016020">
    <property type="term" value="C:membrane"/>
    <property type="evidence" value="ECO:0007669"/>
    <property type="project" value="UniProtKB-SubCell"/>
</dbReference>
<evidence type="ECO:0000313" key="7">
    <source>
        <dbReference type="EMBL" id="MPC34447.1"/>
    </source>
</evidence>
<evidence type="ECO:0000256" key="2">
    <source>
        <dbReference type="ARBA" id="ARBA00007200"/>
    </source>
</evidence>
<gene>
    <name evidence="7" type="primary">Pkd1l2_2</name>
    <name evidence="7" type="ORF">E2C01_027839</name>
</gene>
<keyword evidence="4" id="KW-1133">Transmembrane helix</keyword>
<keyword evidence="3" id="KW-0812">Transmembrane</keyword>
<dbReference type="InterPro" id="IPR046791">
    <property type="entry name" value="Polycystin_dom"/>
</dbReference>
<dbReference type="AlphaFoldDB" id="A0A5B7EME2"/>
<evidence type="ECO:0000256" key="1">
    <source>
        <dbReference type="ARBA" id="ARBA00004141"/>
    </source>
</evidence>
<proteinExistence type="inferred from homology"/>
<comment type="subcellular location">
    <subcellularLocation>
        <location evidence="1">Membrane</location>
        <topology evidence="1">Multi-pass membrane protein</topology>
    </subcellularLocation>
</comment>
<evidence type="ECO:0000256" key="4">
    <source>
        <dbReference type="ARBA" id="ARBA00022989"/>
    </source>
</evidence>
<evidence type="ECO:0000313" key="8">
    <source>
        <dbReference type="Proteomes" id="UP000324222"/>
    </source>
</evidence>
<keyword evidence="8" id="KW-1185">Reference proteome</keyword>
<name>A0A5B7EME2_PORTR</name>
<comment type="similarity">
    <text evidence="2">Belongs to the polycystin family.</text>
</comment>
<dbReference type="OrthoDB" id="444119at2759"/>
<dbReference type="EMBL" id="VSRR010003056">
    <property type="protein sequence ID" value="MPC34447.1"/>
    <property type="molecule type" value="Genomic_DNA"/>
</dbReference>
<dbReference type="PANTHER" id="PTHR10877">
    <property type="entry name" value="POLYCYSTIN FAMILY MEMBER"/>
    <property type="match status" value="1"/>
</dbReference>
<sequence>MSKTLQGIFYCDTGSCGGYSTALKLKSLPIWGMRDWYGGGGYVVHLRPETKAVLRHLKFLQENHWIDTYTRAVLLEFATYNSQINLFGLCVLIAEFAPGDDGAIHESTKMLFK</sequence>
<keyword evidence="5" id="KW-0472">Membrane</keyword>
<evidence type="ECO:0000259" key="6">
    <source>
        <dbReference type="Pfam" id="PF20519"/>
    </source>
</evidence>